<keyword evidence="1" id="KW-1133">Transmembrane helix</keyword>
<keyword evidence="1" id="KW-0812">Transmembrane</keyword>
<feature type="transmembrane region" description="Helical" evidence="1">
    <location>
        <begin position="6"/>
        <end position="23"/>
    </location>
</feature>
<name>A0ABT4UJB6_9BACT</name>
<keyword evidence="3" id="KW-1185">Reference proteome</keyword>
<dbReference type="InterPro" id="IPR024422">
    <property type="entry name" value="Protein_unknown_function_OB"/>
</dbReference>
<sequence>MIKKSIFKIAIILAVGVAGIGLYRNTATNNDYANTADDGIHTTVGVLLEAYVKDEKAANETYLNKVLLLNGYVEKVESDMAHNTILTFRSEDPLSSVVCTLSKGANINVGDNVRVKAVCDGFVGDVRLKDGEILK</sequence>
<accession>A0ABT4UJB6</accession>
<dbReference type="EMBL" id="JAQGEF010000008">
    <property type="protein sequence ID" value="MDA3614928.1"/>
    <property type="molecule type" value="Genomic_DNA"/>
</dbReference>
<dbReference type="Pfam" id="PF12869">
    <property type="entry name" value="tRNA_anti-like"/>
    <property type="match status" value="1"/>
</dbReference>
<evidence type="ECO:0000313" key="2">
    <source>
        <dbReference type="EMBL" id="MDA3614928.1"/>
    </source>
</evidence>
<dbReference type="RefSeq" id="WP_407031251.1">
    <property type="nucleotide sequence ID" value="NZ_JAQGEF010000008.1"/>
</dbReference>
<evidence type="ECO:0000256" key="1">
    <source>
        <dbReference type="SAM" id="Phobius"/>
    </source>
</evidence>
<organism evidence="2 3">
    <name type="scientific">Polluticaenibacter yanchengensis</name>
    <dbReference type="NCBI Taxonomy" id="3014562"/>
    <lineage>
        <taxon>Bacteria</taxon>
        <taxon>Pseudomonadati</taxon>
        <taxon>Bacteroidota</taxon>
        <taxon>Chitinophagia</taxon>
        <taxon>Chitinophagales</taxon>
        <taxon>Chitinophagaceae</taxon>
        <taxon>Polluticaenibacter</taxon>
    </lineage>
</organism>
<evidence type="ECO:0000313" key="3">
    <source>
        <dbReference type="Proteomes" id="UP001210231"/>
    </source>
</evidence>
<reference evidence="2 3" key="1">
    <citation type="submission" date="2022-12" db="EMBL/GenBank/DDBJ databases">
        <title>Chitinophagaceae gen. sp. nov., a new member of the family Chitinophagaceae, isolated from soil in a chemical factory.</title>
        <authorList>
            <person name="Ke Z."/>
        </authorList>
    </citation>
    <scope>NUCLEOTIDE SEQUENCE [LARGE SCALE GENOMIC DNA]</scope>
    <source>
        <strain evidence="2 3">LY-5</strain>
    </source>
</reference>
<gene>
    <name evidence="2" type="ORF">O3P16_08920</name>
</gene>
<evidence type="ECO:0008006" key="4">
    <source>
        <dbReference type="Google" id="ProtNLM"/>
    </source>
</evidence>
<dbReference type="Proteomes" id="UP001210231">
    <property type="component" value="Unassembled WGS sequence"/>
</dbReference>
<proteinExistence type="predicted"/>
<keyword evidence="1" id="KW-0472">Membrane</keyword>
<protein>
    <recommendedName>
        <fullName evidence="4">tRNA_anti-like</fullName>
    </recommendedName>
</protein>
<comment type="caution">
    <text evidence="2">The sequence shown here is derived from an EMBL/GenBank/DDBJ whole genome shotgun (WGS) entry which is preliminary data.</text>
</comment>